<dbReference type="Proteomes" id="UP001248709">
    <property type="component" value="Unassembled WGS sequence"/>
</dbReference>
<name>A0ABU3H9J9_9BACL</name>
<comment type="caution">
    <text evidence="1">The sequence shown here is derived from an EMBL/GenBank/DDBJ whole genome shotgun (WGS) entry which is preliminary data.</text>
</comment>
<protein>
    <recommendedName>
        <fullName evidence="3">Cyclic lactone autoinducer peptide</fullName>
    </recommendedName>
</protein>
<gene>
    <name evidence="1" type="ORF">J2Z22_003060</name>
</gene>
<proteinExistence type="predicted"/>
<accession>A0ABU3H9J9</accession>
<dbReference type="EMBL" id="JAUSUY010000012">
    <property type="protein sequence ID" value="MDT3427497.1"/>
    <property type="molecule type" value="Genomic_DNA"/>
</dbReference>
<reference evidence="1 2" key="1">
    <citation type="submission" date="2023-07" db="EMBL/GenBank/DDBJ databases">
        <title>Genomic Encyclopedia of Type Strains, Phase IV (KMG-IV): sequencing the most valuable type-strain genomes for metagenomic binning, comparative biology and taxonomic classification.</title>
        <authorList>
            <person name="Goeker M."/>
        </authorList>
    </citation>
    <scope>NUCLEOTIDE SEQUENCE [LARGE SCALE GENOMIC DNA]</scope>
    <source>
        <strain evidence="1 2">T98</strain>
    </source>
</reference>
<organism evidence="1 2">
    <name type="scientific">Paenibacillus forsythiae</name>
    <dbReference type="NCBI Taxonomy" id="365616"/>
    <lineage>
        <taxon>Bacteria</taxon>
        <taxon>Bacillati</taxon>
        <taxon>Bacillota</taxon>
        <taxon>Bacilli</taxon>
        <taxon>Bacillales</taxon>
        <taxon>Paenibacillaceae</taxon>
        <taxon>Paenibacillus</taxon>
    </lineage>
</organism>
<evidence type="ECO:0000313" key="2">
    <source>
        <dbReference type="Proteomes" id="UP001248709"/>
    </source>
</evidence>
<keyword evidence="2" id="KW-1185">Reference proteome</keyword>
<evidence type="ECO:0000313" key="1">
    <source>
        <dbReference type="EMBL" id="MDT3427497.1"/>
    </source>
</evidence>
<evidence type="ECO:0008006" key="3">
    <source>
        <dbReference type="Google" id="ProtNLM"/>
    </source>
</evidence>
<sequence length="39" mass="4341">MKKSVAKHASSVLSASARVFVSLQKIMYHSPEAPKELRK</sequence>